<dbReference type="Gene3D" id="1.50.10.10">
    <property type="match status" value="1"/>
</dbReference>
<dbReference type="PANTHER" id="PTHR23403">
    <property type="entry name" value="TREHALASE"/>
    <property type="match status" value="1"/>
</dbReference>
<dbReference type="EMBL" id="VBWN01000003">
    <property type="protein sequence ID" value="TLF42420.1"/>
    <property type="molecule type" value="Genomic_DNA"/>
</dbReference>
<dbReference type="InterPro" id="IPR001661">
    <property type="entry name" value="Glyco_hydro_37"/>
</dbReference>
<keyword evidence="1" id="KW-0732">Signal</keyword>
<evidence type="ECO:0000313" key="5">
    <source>
        <dbReference type="Proteomes" id="UP000307781"/>
    </source>
</evidence>
<dbReference type="Gene3D" id="2.70.98.50">
    <property type="entry name" value="putative glycoside hydrolase family protein from bacillus halodurans"/>
    <property type="match status" value="1"/>
</dbReference>
<organism evidence="4 5">
    <name type="scientific">Lacticaseibacillus zeae</name>
    <name type="common">Lactobacillus zeae</name>
    <dbReference type="NCBI Taxonomy" id="57037"/>
    <lineage>
        <taxon>Bacteria</taxon>
        <taxon>Bacillati</taxon>
        <taxon>Bacillota</taxon>
        <taxon>Bacilli</taxon>
        <taxon>Lactobacillales</taxon>
        <taxon>Lactobacillaceae</taxon>
        <taxon>Lacticaseibacillus</taxon>
    </lineage>
</organism>
<feature type="chain" id="PRO_5024358930" evidence="1">
    <location>
        <begin position="33"/>
        <end position="771"/>
    </location>
</feature>
<dbReference type="SUPFAM" id="SSF48208">
    <property type="entry name" value="Six-hairpin glycosidases"/>
    <property type="match status" value="1"/>
</dbReference>
<dbReference type="Pfam" id="PF21152">
    <property type="entry name" value="YgjK_N"/>
    <property type="match status" value="1"/>
</dbReference>
<feature type="signal peptide" evidence="1">
    <location>
        <begin position="1"/>
        <end position="32"/>
    </location>
</feature>
<dbReference type="InterPro" id="IPR054491">
    <property type="entry name" value="MGH1-like_GH"/>
</dbReference>
<evidence type="ECO:0000259" key="3">
    <source>
        <dbReference type="Pfam" id="PF22422"/>
    </source>
</evidence>
<protein>
    <submittedName>
        <fullName evidence="4">Cell wall surface anchor family protein</fullName>
    </submittedName>
</protein>
<evidence type="ECO:0000313" key="4">
    <source>
        <dbReference type="EMBL" id="TLF42420.1"/>
    </source>
</evidence>
<dbReference type="Proteomes" id="UP000307781">
    <property type="component" value="Unassembled WGS sequence"/>
</dbReference>
<gene>
    <name evidence="4" type="ORF">FEI14_05885</name>
</gene>
<reference evidence="4 5" key="1">
    <citation type="submission" date="2019-05" db="EMBL/GenBank/DDBJ databases">
        <title>Genome-based reclassification of Lactobacillus casei as Lactobacillus casei subsp. casei. subsp.nov., description of Lactobacillus casei subsp. zeae subsp. nov., and emended description of Lactobacillus casei.</title>
        <authorList>
            <person name="Huang C.-H."/>
        </authorList>
    </citation>
    <scope>NUCLEOTIDE SEQUENCE [LARGE SCALE GENOMIC DNA]</scope>
    <source>
        <strain evidence="4 5">CRBIP24.58</strain>
    </source>
</reference>
<feature type="domain" description="Mannosylglycerate hydrolase MGH1-like glycoside hydrolase" evidence="3">
    <location>
        <begin position="363"/>
        <end position="744"/>
    </location>
</feature>
<comment type="caution">
    <text evidence="4">The sequence shown here is derived from an EMBL/GenBank/DDBJ whole genome shotgun (WGS) entry which is preliminary data.</text>
</comment>
<proteinExistence type="predicted"/>
<evidence type="ECO:0000259" key="2">
    <source>
        <dbReference type="Pfam" id="PF21152"/>
    </source>
</evidence>
<name>A0A5R8LYM2_LACZE</name>
<dbReference type="PANTHER" id="PTHR23403:SF1">
    <property type="entry name" value="TREHALASE"/>
    <property type="match status" value="1"/>
</dbReference>
<sequence length="771" mass="87111">MKKLIKYVVVGFASLMLCFCGIMLTRGTAVHADTINDYPNLLNVGGNPTKHIYSANKDVSTNKYSHFSDLGAWHGYYQPIKRVASTLGGFPGPMIIAEEYPVNMSHQLSQLNLINRKIGKKYSFKNAKVTFTSYPGRLNQIYTFKDLEVTLNLIFTSNRTALIQTTLKNRSEQPLDLKCAWTGDIINKLRAGGKDISLKQHLVATNDGVQVAFQKVRNGNFYMTTDQNKVTVAYSRPVTTTITGNQYKSSMKDSISLAAKGTTDLYTVESYVFNAAEQAKETANYQDYFTNAKQYFEKNAARWNNYINKAVSSDQKNVKKKEKRDRVAIKSVETLINNWMSPAGALKHDGIVPSMSDQWFVGLWAWDSWKEASAVAEIDPTLAENTIRALFDYQIQTSDKVRPQDSGMIPDAIFYNKNKERGGDGINWNERNSKPPLAAWAVWQVYQQNHDKQFLAEMYPKLVAYHNWWYTNRDFNKNGLAEYGATVDPLHFKKVKGKKEPDTKAIILASAWESGMDNAVRFDAKGVGKADKGVKIREDKNSDGKVVGYSINQESVDLNAYLYAEKGYLTLMAKVLGKQDDVTKYTTEAANLKKVINQDFYDQKTGFYYDCQVNGKQSMLLSNRGKGTEGWIPLWANLATTSHAKGVEKVMMNKKMFNTYMPLPTTSRDNKKFTATKYWRGPVWLDQAMFGVEGLQNYGYTMDALALTDKLFDHAQGLNGTGPIRENYNPLNGNGLNSMNFSWSSSVYYMLHHNVYGTEETSSQTAFSKYP</sequence>
<dbReference type="AlphaFoldDB" id="A0A5R8LYM2"/>
<dbReference type="RefSeq" id="WP_138117838.1">
    <property type="nucleotide sequence ID" value="NZ_VBWN01000003.1"/>
</dbReference>
<dbReference type="InterPro" id="IPR012341">
    <property type="entry name" value="6hp_glycosidase-like_sf"/>
</dbReference>
<dbReference type="InterPro" id="IPR048450">
    <property type="entry name" value="YgjK_N"/>
</dbReference>
<dbReference type="InterPro" id="IPR008928">
    <property type="entry name" value="6-hairpin_glycosidase_sf"/>
</dbReference>
<dbReference type="GO" id="GO:0004555">
    <property type="term" value="F:alpha,alpha-trehalase activity"/>
    <property type="evidence" value="ECO:0007669"/>
    <property type="project" value="InterPro"/>
</dbReference>
<feature type="domain" description="Glucosidase YgjK N-terminal" evidence="2">
    <location>
        <begin position="46"/>
        <end position="304"/>
    </location>
</feature>
<accession>A0A5R8LYM2</accession>
<dbReference type="Pfam" id="PF22422">
    <property type="entry name" value="MGH1-like_GH"/>
    <property type="match status" value="1"/>
</dbReference>
<dbReference type="GO" id="GO:0005993">
    <property type="term" value="P:trehalose catabolic process"/>
    <property type="evidence" value="ECO:0007669"/>
    <property type="project" value="TreeGrafter"/>
</dbReference>
<evidence type="ECO:0000256" key="1">
    <source>
        <dbReference type="SAM" id="SignalP"/>
    </source>
</evidence>